<accession>A0A501PCZ1</accession>
<comment type="caution">
    <text evidence="2">The sequence shown here is derived from an EMBL/GenBank/DDBJ whole genome shotgun (WGS) entry which is preliminary data.</text>
</comment>
<sequence>MIKKLCTAVALFFLLSGLPFLATAGSSLSGNQIEKFLSTWAPLQELGSKYSLDFESSAPPQSGGESGFNPFMSSVAMIQGHKAYGEFQDILAKAGFSSPEEWALTANRVMQAYMAATIDSSEFSQSREEIDQAIKDVQSNPHISDAQKQAIIANLQTSLSMMTSMKNISQDDLDAVKPYLGKIEQTLSEEYK</sequence>
<evidence type="ECO:0000256" key="1">
    <source>
        <dbReference type="SAM" id="SignalP"/>
    </source>
</evidence>
<keyword evidence="1" id="KW-0732">Signal</keyword>
<evidence type="ECO:0000313" key="3">
    <source>
        <dbReference type="Proteomes" id="UP000319148"/>
    </source>
</evidence>
<organism evidence="2 3">
    <name type="scientific">Emcibacter nanhaiensis</name>
    <dbReference type="NCBI Taxonomy" id="1505037"/>
    <lineage>
        <taxon>Bacteria</taxon>
        <taxon>Pseudomonadati</taxon>
        <taxon>Pseudomonadota</taxon>
        <taxon>Alphaproteobacteria</taxon>
        <taxon>Emcibacterales</taxon>
        <taxon>Emcibacteraceae</taxon>
        <taxon>Emcibacter</taxon>
    </lineage>
</organism>
<evidence type="ECO:0000313" key="2">
    <source>
        <dbReference type="EMBL" id="TPD57774.1"/>
    </source>
</evidence>
<dbReference type="Proteomes" id="UP000319148">
    <property type="component" value="Unassembled WGS sequence"/>
</dbReference>
<name>A0A501PCZ1_9PROT</name>
<gene>
    <name evidence="2" type="ORF">FIV46_16865</name>
</gene>
<dbReference type="AlphaFoldDB" id="A0A501PCZ1"/>
<protein>
    <submittedName>
        <fullName evidence="2">Uncharacterized protein</fullName>
    </submittedName>
</protein>
<dbReference type="EMBL" id="VFIY01000018">
    <property type="protein sequence ID" value="TPD57774.1"/>
    <property type="molecule type" value="Genomic_DNA"/>
</dbReference>
<proteinExistence type="predicted"/>
<dbReference type="OrthoDB" id="9791543at2"/>
<keyword evidence="3" id="KW-1185">Reference proteome</keyword>
<reference evidence="3" key="1">
    <citation type="submission" date="2019-06" db="EMBL/GenBank/DDBJ databases">
        <title>The complete genome of Emcibacter congregatus ZYLT.</title>
        <authorList>
            <person name="Zhao Z."/>
        </authorList>
    </citation>
    <scope>NUCLEOTIDE SEQUENCE [LARGE SCALE GENOMIC DNA]</scope>
    <source>
        <strain evidence="3">MCCC 1A06723</strain>
    </source>
</reference>
<feature type="signal peptide" evidence="1">
    <location>
        <begin position="1"/>
        <end position="24"/>
    </location>
</feature>
<dbReference type="RefSeq" id="WP_139942090.1">
    <property type="nucleotide sequence ID" value="NZ_JBHSYP010000005.1"/>
</dbReference>
<feature type="chain" id="PRO_5021255341" evidence="1">
    <location>
        <begin position="25"/>
        <end position="192"/>
    </location>
</feature>